<evidence type="ECO:0000256" key="1">
    <source>
        <dbReference type="ARBA" id="ARBA00008903"/>
    </source>
</evidence>
<dbReference type="Gene3D" id="3.40.50.720">
    <property type="entry name" value="NAD(P)-binding Rossmann-like Domain"/>
    <property type="match status" value="1"/>
</dbReference>
<dbReference type="InterPro" id="IPR023401">
    <property type="entry name" value="ODC_N"/>
</dbReference>
<protein>
    <recommendedName>
        <fullName evidence="4">Ornithine cyclodeaminase family protein</fullName>
    </recommendedName>
</protein>
<comment type="similarity">
    <text evidence="1">Belongs to the ornithine cyclodeaminase/mu-crystallin family.</text>
</comment>
<dbReference type="Pfam" id="PF02423">
    <property type="entry name" value="OCD_Mu_crystall"/>
    <property type="match status" value="1"/>
</dbReference>
<comment type="caution">
    <text evidence="2">The sequence shown here is derived from an EMBL/GenBank/DDBJ whole genome shotgun (WGS) entry which is preliminary data.</text>
</comment>
<sequence>MIILSAAEIEKTLTMESAIVACKDALGYHAKGEATVPLRVNVPVEAHQGQALFMPASVPAADSLGIKIVSVYPNNVAQGLPAVPAQVIMMNPRTGLVTAMLEGTSLTRIRTGAVQGAATDVLARPDANIGALIGTGGQASGQLEAMLTVRDLELVKVMDVDFARAQAFASAESTRLSRFGTRIQAVETSAEAVQDADIITAVTISKTAVFDAELIKPGAHVNGMGSYTPEMSEIPQALVRSAGLVAIDTADALAESGDLINPINAGQLSAEDCVPLGEIINGVRPGRQSEEEITFFECVGSAVLDVVCGQRVLEQAEAQGMGQNIQI</sequence>
<evidence type="ECO:0000313" key="2">
    <source>
        <dbReference type="EMBL" id="OKL46238.1"/>
    </source>
</evidence>
<dbReference type="PANTHER" id="PTHR13812:SF19">
    <property type="entry name" value="KETIMINE REDUCTASE MU-CRYSTALLIN"/>
    <property type="match status" value="1"/>
</dbReference>
<dbReference type="AlphaFoldDB" id="A0A1Q5PK24"/>
<dbReference type="OrthoDB" id="7209364at2"/>
<dbReference type="STRING" id="156892.BM477_07350"/>
<reference evidence="3" key="1">
    <citation type="submission" date="2016-11" db="EMBL/GenBank/DDBJ databases">
        <title>Actinomyces gypaetusis sp. nov. isolated from Gypaetus barbatus in Qinghai Tibet Plateau China.</title>
        <authorList>
            <person name="Meng X."/>
        </authorList>
    </citation>
    <scope>NUCLEOTIDE SEQUENCE [LARGE SCALE GENOMIC DNA]</scope>
    <source>
        <strain evidence="3">DSM 15383</strain>
    </source>
</reference>
<gene>
    <name evidence="2" type="ORF">BM477_07350</name>
</gene>
<dbReference type="EMBL" id="MPDM01000009">
    <property type="protein sequence ID" value="OKL46238.1"/>
    <property type="molecule type" value="Genomic_DNA"/>
</dbReference>
<dbReference type="Gene3D" id="3.30.1780.10">
    <property type="entry name" value="ornithine cyclodeaminase, domain 1"/>
    <property type="match status" value="1"/>
</dbReference>
<dbReference type="Proteomes" id="UP000186465">
    <property type="component" value="Unassembled WGS sequence"/>
</dbReference>
<dbReference type="PIRSF" id="PIRSF001439">
    <property type="entry name" value="CryM"/>
    <property type="match status" value="1"/>
</dbReference>
<dbReference type="GO" id="GO:0016491">
    <property type="term" value="F:oxidoreductase activity"/>
    <property type="evidence" value="ECO:0007669"/>
    <property type="project" value="UniProtKB-ARBA"/>
</dbReference>
<proteinExistence type="inferred from homology"/>
<dbReference type="InterPro" id="IPR036291">
    <property type="entry name" value="NAD(P)-bd_dom_sf"/>
</dbReference>
<dbReference type="RefSeq" id="WP_075362048.1">
    <property type="nucleotide sequence ID" value="NZ_MPDM01000009.1"/>
</dbReference>
<dbReference type="PANTHER" id="PTHR13812">
    <property type="entry name" value="KETIMINE REDUCTASE MU-CRYSTALLIN"/>
    <property type="match status" value="1"/>
</dbReference>
<dbReference type="SUPFAM" id="SSF51735">
    <property type="entry name" value="NAD(P)-binding Rossmann-fold domains"/>
    <property type="match status" value="1"/>
</dbReference>
<accession>A0A1Q5PK24</accession>
<keyword evidence="3" id="KW-1185">Reference proteome</keyword>
<evidence type="ECO:0008006" key="4">
    <source>
        <dbReference type="Google" id="ProtNLM"/>
    </source>
</evidence>
<organism evidence="2 3">
    <name type="scientific">Boudabousia marimammalium</name>
    <dbReference type="NCBI Taxonomy" id="156892"/>
    <lineage>
        <taxon>Bacteria</taxon>
        <taxon>Bacillati</taxon>
        <taxon>Actinomycetota</taxon>
        <taxon>Actinomycetes</taxon>
        <taxon>Actinomycetales</taxon>
        <taxon>Actinomycetaceae</taxon>
        <taxon>Boudabousia</taxon>
    </lineage>
</organism>
<evidence type="ECO:0000313" key="3">
    <source>
        <dbReference type="Proteomes" id="UP000186465"/>
    </source>
</evidence>
<name>A0A1Q5PK24_9ACTO</name>
<dbReference type="FunFam" id="3.40.50.720:FF:000311">
    <property type="entry name" value="Ornithine cyclodeaminase"/>
    <property type="match status" value="1"/>
</dbReference>
<dbReference type="GO" id="GO:0005737">
    <property type="term" value="C:cytoplasm"/>
    <property type="evidence" value="ECO:0007669"/>
    <property type="project" value="TreeGrafter"/>
</dbReference>
<dbReference type="GO" id="GO:0019752">
    <property type="term" value="P:carboxylic acid metabolic process"/>
    <property type="evidence" value="ECO:0007669"/>
    <property type="project" value="UniProtKB-ARBA"/>
</dbReference>
<dbReference type="InterPro" id="IPR003462">
    <property type="entry name" value="ODC_Mu_crystall"/>
</dbReference>